<dbReference type="KEGG" id="kus:B9G99_00315"/>
<sequence length="140" mass="15804">MKRDANPKGFLSEDNRFIRDSESRTEPPAHTWVSPITPTVADLDKVLVDTAKELDCQPVDEEILFAIHALKKERDELQEQLTASEEHIRGFPSFKAINDRDRRIQTETLDELIDSLTEVGGEITINGIQGYRDALARGDA</sequence>
<accession>A0A2Z2H330</accession>
<evidence type="ECO:0000313" key="3">
    <source>
        <dbReference type="Proteomes" id="UP000250025"/>
    </source>
</evidence>
<evidence type="ECO:0000256" key="1">
    <source>
        <dbReference type="SAM" id="MobiDB-lite"/>
    </source>
</evidence>
<gene>
    <name evidence="2" type="ORF">B9G99_00315</name>
</gene>
<dbReference type="EMBL" id="CP021323">
    <property type="protein sequence ID" value="ARS51534.1"/>
    <property type="molecule type" value="Genomic_DNA"/>
</dbReference>
<organism evidence="2 3">
    <name type="scientific">Kushneria konosiri</name>
    <dbReference type="NCBI Taxonomy" id="698828"/>
    <lineage>
        <taxon>Bacteria</taxon>
        <taxon>Pseudomonadati</taxon>
        <taxon>Pseudomonadota</taxon>
        <taxon>Gammaproteobacteria</taxon>
        <taxon>Oceanospirillales</taxon>
        <taxon>Halomonadaceae</taxon>
        <taxon>Kushneria</taxon>
    </lineage>
</organism>
<feature type="compositionally biased region" description="Basic and acidic residues" evidence="1">
    <location>
        <begin position="1"/>
        <end position="27"/>
    </location>
</feature>
<evidence type="ECO:0000313" key="2">
    <source>
        <dbReference type="EMBL" id="ARS51534.1"/>
    </source>
</evidence>
<feature type="region of interest" description="Disordered" evidence="1">
    <location>
        <begin position="1"/>
        <end position="33"/>
    </location>
</feature>
<proteinExistence type="predicted"/>
<keyword evidence="3" id="KW-1185">Reference proteome</keyword>
<dbReference type="Proteomes" id="UP000250025">
    <property type="component" value="Chromosome"/>
</dbReference>
<name>A0A2Z2H330_9GAMM</name>
<protein>
    <submittedName>
        <fullName evidence="2">Uncharacterized protein</fullName>
    </submittedName>
</protein>
<dbReference type="AlphaFoldDB" id="A0A2Z2H330"/>
<reference evidence="2 3" key="1">
    <citation type="journal article" date="2017" name="Int. J. Syst. Evol. Microbiol.">
        <title>Kushneria konosiri sp. nov., isolated from the Korean salt-fermented seafood Daemi-jeot.</title>
        <authorList>
            <person name="Yun J.H."/>
            <person name="Park S.K."/>
            <person name="Lee J.Y."/>
            <person name="Jung M.J."/>
            <person name="Bae J.W."/>
        </authorList>
    </citation>
    <scope>NUCLEOTIDE SEQUENCE [LARGE SCALE GENOMIC DNA]</scope>
    <source>
        <strain evidence="2 3">X49</strain>
    </source>
</reference>